<sequence>MVNNHTSENIATEINCIMKDWDIVDKVVTIVTDNASSMIKACQRLVTYFKNSNIATNQLITEQENQNKKPLKVIQEVPTRWNSMYHMIKRILELKNDITIVLLRLPSAPTVLTLENTLVLQDLIEIMSCFDDATKKVSGDYVTISLIIPLVYGIYNHLVNLQPSTSEGKIILQNIVESVKTRLFPYEERTLTRLATVLDPRLKKEAFRSSDNAKCAVSLLY</sequence>
<dbReference type="GO" id="GO:0008270">
    <property type="term" value="F:zinc ion binding"/>
    <property type="evidence" value="ECO:0007669"/>
    <property type="project" value="UniProtKB-KW"/>
</dbReference>
<keyword evidence="2" id="KW-0479">Metal-binding</keyword>
<evidence type="ECO:0000313" key="6">
    <source>
        <dbReference type="EMBL" id="CAI6356960.1"/>
    </source>
</evidence>
<evidence type="ECO:0000256" key="2">
    <source>
        <dbReference type="ARBA" id="ARBA00022723"/>
    </source>
</evidence>
<organism evidence="6 7">
    <name type="scientific">Macrosiphum euphorbiae</name>
    <name type="common">potato aphid</name>
    <dbReference type="NCBI Taxonomy" id="13131"/>
    <lineage>
        <taxon>Eukaryota</taxon>
        <taxon>Metazoa</taxon>
        <taxon>Ecdysozoa</taxon>
        <taxon>Arthropoda</taxon>
        <taxon>Hexapoda</taxon>
        <taxon>Insecta</taxon>
        <taxon>Pterygota</taxon>
        <taxon>Neoptera</taxon>
        <taxon>Paraneoptera</taxon>
        <taxon>Hemiptera</taxon>
        <taxon>Sternorrhyncha</taxon>
        <taxon>Aphidomorpha</taxon>
        <taxon>Aphidoidea</taxon>
        <taxon>Aphididae</taxon>
        <taxon>Macrosiphini</taxon>
        <taxon>Macrosiphum</taxon>
    </lineage>
</organism>
<dbReference type="InterPro" id="IPR052035">
    <property type="entry name" value="ZnF_BED_domain_contain"/>
</dbReference>
<proteinExistence type="predicted"/>
<name>A0AAV0WM16_9HEMI</name>
<keyword evidence="5" id="KW-0539">Nucleus</keyword>
<evidence type="ECO:0000256" key="5">
    <source>
        <dbReference type="ARBA" id="ARBA00023242"/>
    </source>
</evidence>
<keyword evidence="7" id="KW-1185">Reference proteome</keyword>
<accession>A0AAV0WM16</accession>
<dbReference type="InterPro" id="IPR012337">
    <property type="entry name" value="RNaseH-like_sf"/>
</dbReference>
<evidence type="ECO:0000256" key="3">
    <source>
        <dbReference type="ARBA" id="ARBA00022771"/>
    </source>
</evidence>
<evidence type="ECO:0000313" key="7">
    <source>
        <dbReference type="Proteomes" id="UP001160148"/>
    </source>
</evidence>
<evidence type="ECO:0000256" key="4">
    <source>
        <dbReference type="ARBA" id="ARBA00022833"/>
    </source>
</evidence>
<dbReference type="PANTHER" id="PTHR46481">
    <property type="entry name" value="ZINC FINGER BED DOMAIN-CONTAINING PROTEIN 4"/>
    <property type="match status" value="1"/>
</dbReference>
<keyword evidence="4" id="KW-0862">Zinc</keyword>
<dbReference type="AlphaFoldDB" id="A0AAV0WM16"/>
<evidence type="ECO:0008006" key="8">
    <source>
        <dbReference type="Google" id="ProtNLM"/>
    </source>
</evidence>
<comment type="subcellular location">
    <subcellularLocation>
        <location evidence="1">Nucleus</location>
    </subcellularLocation>
</comment>
<gene>
    <name evidence="6" type="ORF">MEUPH1_LOCUS12637</name>
</gene>
<comment type="caution">
    <text evidence="6">The sequence shown here is derived from an EMBL/GenBank/DDBJ whole genome shotgun (WGS) entry which is preliminary data.</text>
</comment>
<keyword evidence="3" id="KW-0863">Zinc-finger</keyword>
<dbReference type="GO" id="GO:0005634">
    <property type="term" value="C:nucleus"/>
    <property type="evidence" value="ECO:0007669"/>
    <property type="project" value="UniProtKB-SubCell"/>
</dbReference>
<dbReference type="SUPFAM" id="SSF53098">
    <property type="entry name" value="Ribonuclease H-like"/>
    <property type="match status" value="1"/>
</dbReference>
<protein>
    <recommendedName>
        <fullName evidence="8">Zinc finger BED domain-containing protein 4</fullName>
    </recommendedName>
</protein>
<evidence type="ECO:0000256" key="1">
    <source>
        <dbReference type="ARBA" id="ARBA00004123"/>
    </source>
</evidence>
<dbReference type="PANTHER" id="PTHR46481:SF10">
    <property type="entry name" value="ZINC FINGER BED DOMAIN-CONTAINING PROTEIN 39"/>
    <property type="match status" value="1"/>
</dbReference>
<dbReference type="EMBL" id="CARXXK010000002">
    <property type="protein sequence ID" value="CAI6356960.1"/>
    <property type="molecule type" value="Genomic_DNA"/>
</dbReference>
<dbReference type="Proteomes" id="UP001160148">
    <property type="component" value="Unassembled WGS sequence"/>
</dbReference>
<reference evidence="6 7" key="1">
    <citation type="submission" date="2023-01" db="EMBL/GenBank/DDBJ databases">
        <authorList>
            <person name="Whitehead M."/>
        </authorList>
    </citation>
    <scope>NUCLEOTIDE SEQUENCE [LARGE SCALE GENOMIC DNA]</scope>
</reference>